<dbReference type="EMBL" id="BAAARW010000048">
    <property type="protein sequence ID" value="GAA2458296.1"/>
    <property type="molecule type" value="Genomic_DNA"/>
</dbReference>
<dbReference type="InterPro" id="IPR036318">
    <property type="entry name" value="FAD-bd_PCMH-like_sf"/>
</dbReference>
<comment type="caution">
    <text evidence="7">The sequence shown here is derived from an EMBL/GenBank/DDBJ whole genome shotgun (WGS) entry which is preliminary data.</text>
</comment>
<dbReference type="InterPro" id="IPR016166">
    <property type="entry name" value="FAD-bd_PCMH"/>
</dbReference>
<dbReference type="Pfam" id="PF02913">
    <property type="entry name" value="FAD-oxidase_C"/>
    <property type="match status" value="1"/>
</dbReference>
<dbReference type="InterPro" id="IPR016171">
    <property type="entry name" value="Vanillyl_alc_oxidase_C-sub2"/>
</dbReference>
<reference evidence="8" key="1">
    <citation type="journal article" date="2019" name="Int. J. Syst. Evol. Microbiol.">
        <title>The Global Catalogue of Microorganisms (GCM) 10K type strain sequencing project: providing services to taxonomists for standard genome sequencing and annotation.</title>
        <authorList>
            <consortium name="The Broad Institute Genomics Platform"/>
            <consortium name="The Broad Institute Genome Sequencing Center for Infectious Disease"/>
            <person name="Wu L."/>
            <person name="Ma J."/>
        </authorList>
    </citation>
    <scope>NUCLEOTIDE SEQUENCE [LARGE SCALE GENOMIC DNA]</scope>
    <source>
        <strain evidence="8">JCM 3325</strain>
    </source>
</reference>
<accession>A0ABP5XMK4</accession>
<evidence type="ECO:0000259" key="6">
    <source>
        <dbReference type="PROSITE" id="PS51387"/>
    </source>
</evidence>
<gene>
    <name evidence="7" type="ORF">GCM10010191_92740</name>
</gene>
<feature type="region of interest" description="Disordered" evidence="5">
    <location>
        <begin position="1"/>
        <end position="34"/>
    </location>
</feature>
<keyword evidence="3" id="KW-0274">FAD</keyword>
<dbReference type="PROSITE" id="PS51387">
    <property type="entry name" value="FAD_PCMH"/>
    <property type="match status" value="1"/>
</dbReference>
<dbReference type="InterPro" id="IPR004113">
    <property type="entry name" value="FAD-bd_oxidored_4_C"/>
</dbReference>
<dbReference type="Gene3D" id="3.30.70.2740">
    <property type="match status" value="1"/>
</dbReference>
<evidence type="ECO:0000256" key="1">
    <source>
        <dbReference type="ARBA" id="ARBA00001974"/>
    </source>
</evidence>
<dbReference type="InterPro" id="IPR051914">
    <property type="entry name" value="FAD-linked_OxidoTrans_Type4"/>
</dbReference>
<dbReference type="Proteomes" id="UP001501231">
    <property type="component" value="Unassembled WGS sequence"/>
</dbReference>
<evidence type="ECO:0000256" key="5">
    <source>
        <dbReference type="SAM" id="MobiDB-lite"/>
    </source>
</evidence>
<keyword evidence="2" id="KW-0285">Flavoprotein</keyword>
<dbReference type="PANTHER" id="PTHR42934">
    <property type="entry name" value="GLYCOLATE OXIDASE SUBUNIT GLCD"/>
    <property type="match status" value="1"/>
</dbReference>
<dbReference type="InterPro" id="IPR016164">
    <property type="entry name" value="FAD-linked_Oxase-like_C"/>
</dbReference>
<dbReference type="InterPro" id="IPR006094">
    <property type="entry name" value="Oxid_FAD_bind_N"/>
</dbReference>
<dbReference type="Gene3D" id="1.10.45.10">
    <property type="entry name" value="Vanillyl-alcohol Oxidase, Chain A, domain 4"/>
    <property type="match status" value="1"/>
</dbReference>
<dbReference type="PANTHER" id="PTHR42934:SF1">
    <property type="entry name" value="GLYCOLATE OXIDASE SUBUNIT GLCD"/>
    <property type="match status" value="1"/>
</dbReference>
<organism evidence="7 8">
    <name type="scientific">Actinomadura vinacea</name>
    <dbReference type="NCBI Taxonomy" id="115336"/>
    <lineage>
        <taxon>Bacteria</taxon>
        <taxon>Bacillati</taxon>
        <taxon>Actinomycetota</taxon>
        <taxon>Actinomycetes</taxon>
        <taxon>Streptosporangiales</taxon>
        <taxon>Thermomonosporaceae</taxon>
        <taxon>Actinomadura</taxon>
    </lineage>
</organism>
<evidence type="ECO:0000256" key="3">
    <source>
        <dbReference type="ARBA" id="ARBA00022827"/>
    </source>
</evidence>
<comment type="cofactor">
    <cofactor evidence="1">
        <name>FAD</name>
        <dbReference type="ChEBI" id="CHEBI:57692"/>
    </cofactor>
</comment>
<dbReference type="Pfam" id="PF01565">
    <property type="entry name" value="FAD_binding_4"/>
    <property type="match status" value="1"/>
</dbReference>
<dbReference type="Gene3D" id="3.30.465.10">
    <property type="match status" value="1"/>
</dbReference>
<proteinExistence type="predicted"/>
<evidence type="ECO:0000313" key="7">
    <source>
        <dbReference type="EMBL" id="GAA2458296.1"/>
    </source>
</evidence>
<protein>
    <submittedName>
        <fullName evidence="7">FAD-linked oxidase C-terminal domain-containing protein</fullName>
    </submittedName>
</protein>
<evidence type="ECO:0000313" key="8">
    <source>
        <dbReference type="Proteomes" id="UP001501231"/>
    </source>
</evidence>
<evidence type="ECO:0000256" key="2">
    <source>
        <dbReference type="ARBA" id="ARBA00022630"/>
    </source>
</evidence>
<evidence type="ECO:0000256" key="4">
    <source>
        <dbReference type="ARBA" id="ARBA00023002"/>
    </source>
</evidence>
<dbReference type="InterPro" id="IPR016169">
    <property type="entry name" value="FAD-bd_PCMH_sub2"/>
</dbReference>
<sequence>MVDVMEPISEDSQAAAPATAPAAEPAGPPPRDDAALRGLADRFTRLLGADSVVADPVRLRTYECDGLTTHRAMPGLVVLPGTAEQIAEIVRACAAAGIPYVARGSGTGLSGGALPRTDGVLIVTSRMRRILEIDAENGRAVVEPGVINLDVSRAARPHGYYFAPDPSSQQICSVGGNVAENSGGAHCLKYGFTAHHVLACEIVTPDGAITELTADGAGYDLLGVFVGAEGTLGITTKITVRLTRLPETVQTLLAAFTSIEAGGTAVSAIIGAGMVPAAIEMMDALSIEAAEAAVRCEYPPGAGAVLIVELDGPAAEVEHQFARVQELCRDAGAFEIRVAADDAERALIWKGRKSAFAAVGRISPAYLVQDGVIPRTSLPRVLAGIDALSAESGVRVANVFHAGDGNLHPLVLFDDAVEGAAERAKEVSGRILDLCIEHGGSITGEHGVGVDKSRYMPRMFTETDLDTMQMVRCGFDPAGLCNPGKVFPTPRLCGEVPGFRKGVHPLVEQGKAEQF</sequence>
<feature type="compositionally biased region" description="Low complexity" evidence="5">
    <location>
        <begin position="14"/>
        <end position="25"/>
    </location>
</feature>
<name>A0ABP5XMK4_9ACTN</name>
<keyword evidence="4" id="KW-0560">Oxidoreductase</keyword>
<feature type="domain" description="FAD-binding PCMH-type" evidence="6">
    <location>
        <begin position="70"/>
        <end position="245"/>
    </location>
</feature>
<dbReference type="SUPFAM" id="SSF55103">
    <property type="entry name" value="FAD-linked oxidases, C-terminal domain"/>
    <property type="match status" value="1"/>
</dbReference>
<keyword evidence="8" id="KW-1185">Reference proteome</keyword>
<dbReference type="SUPFAM" id="SSF56176">
    <property type="entry name" value="FAD-binding/transporter-associated domain-like"/>
    <property type="match status" value="1"/>
</dbReference>